<dbReference type="GeneID" id="116541952"/>
<dbReference type="Proteomes" id="UP000504640">
    <property type="component" value="Unplaced"/>
</dbReference>
<sequence length="327" mass="35014">MTETSPLGALRHYKPGSSCFRLSCGQSRAWYAPELSEWTNKLSLKTQRSLDPGDGDRAQHPARAQAFPRAAGGPGGGCLQDNGFCPELAPPPLCFLEGDLGRAAESFIPLGQRGCPVATAHRILSSHSPTLGCPVFQGGEGTGAMSTPLALLLDPKVRLDPFILWGAPALAIGMSFLKSLDKRVRDSLDVPQGRGHTHPPADRCPESSRGMIPIPIPIPISGEARTAIVPSGKTQLELKGPCPCCNCAENVSQMTQIGSYFFLWPLQSIHEMMLCHKAKIKDFMAMASSSAQGAACFNQFIDKNSMVLTLQGKCLLSKASEDLMLGR</sequence>
<gene>
    <name evidence="3" type="primary">LOC116541952</name>
</gene>
<dbReference type="RefSeq" id="XP_032122376.1">
    <property type="nucleotide sequence ID" value="XM_032266485.1"/>
</dbReference>
<reference evidence="3" key="1">
    <citation type="submission" date="2025-08" db="UniProtKB">
        <authorList>
            <consortium name="RefSeq"/>
        </authorList>
    </citation>
    <scope>IDENTIFICATION</scope>
    <source>
        <tissue evidence="3">Blood</tissue>
    </source>
</reference>
<organism evidence="2 3">
    <name type="scientific">Sapajus apella</name>
    <name type="common">Brown-capped capuchin</name>
    <name type="synonym">Cebus apella</name>
    <dbReference type="NCBI Taxonomy" id="9515"/>
    <lineage>
        <taxon>Eukaryota</taxon>
        <taxon>Metazoa</taxon>
        <taxon>Chordata</taxon>
        <taxon>Craniata</taxon>
        <taxon>Vertebrata</taxon>
        <taxon>Euteleostomi</taxon>
        <taxon>Mammalia</taxon>
        <taxon>Eutheria</taxon>
        <taxon>Euarchontoglires</taxon>
        <taxon>Primates</taxon>
        <taxon>Haplorrhini</taxon>
        <taxon>Platyrrhini</taxon>
        <taxon>Cebidae</taxon>
        <taxon>Cebinae</taxon>
        <taxon>Sapajus</taxon>
    </lineage>
</organism>
<evidence type="ECO:0000256" key="1">
    <source>
        <dbReference type="SAM" id="MobiDB-lite"/>
    </source>
</evidence>
<proteinExistence type="predicted"/>
<keyword evidence="2" id="KW-1185">Reference proteome</keyword>
<evidence type="ECO:0000313" key="3">
    <source>
        <dbReference type="RefSeq" id="XP_032122376.1"/>
    </source>
</evidence>
<evidence type="ECO:0000313" key="2">
    <source>
        <dbReference type="Proteomes" id="UP000504640"/>
    </source>
</evidence>
<accession>A0A6J3GWV7</accession>
<protein>
    <submittedName>
        <fullName evidence="3">Uncharacterized protein LOC116541952</fullName>
    </submittedName>
</protein>
<name>A0A6J3GWV7_SAPAP</name>
<dbReference type="AlphaFoldDB" id="A0A6J3GWV7"/>
<feature type="region of interest" description="Disordered" evidence="1">
    <location>
        <begin position="189"/>
        <end position="208"/>
    </location>
</feature>